<proteinExistence type="predicted"/>
<evidence type="ECO:0000256" key="1">
    <source>
        <dbReference type="SAM" id="Phobius"/>
    </source>
</evidence>
<evidence type="ECO:0000313" key="3">
    <source>
        <dbReference type="Proteomes" id="UP000326354"/>
    </source>
</evidence>
<keyword evidence="1" id="KW-1133">Transmembrane helix</keyword>
<keyword evidence="3" id="KW-1185">Reference proteome</keyword>
<dbReference type="KEGG" id="uam:UABAM_06192"/>
<dbReference type="RefSeq" id="WP_151971779.1">
    <property type="nucleotide sequence ID" value="NZ_AP019860.1"/>
</dbReference>
<accession>A0A5S9IU22</accession>
<sequence length="135" mass="15747">MKSINAIAILGIFTTFLLVIMMLFTLESSPEIKKIVDMSNQIKFDQNLEFVSIYQAEHRCRVLIQSSINNDTDLKSEVNKIGNYIWRKFSFEAQFEELEIVYHGKVGSGCNRDTITVKEKIDNPMKKMEFPFKRK</sequence>
<protein>
    <submittedName>
        <fullName evidence="2">Uncharacterized protein</fullName>
    </submittedName>
</protein>
<dbReference type="Proteomes" id="UP000326354">
    <property type="component" value="Chromosome"/>
</dbReference>
<dbReference type="EMBL" id="AP019860">
    <property type="protein sequence ID" value="BBM87777.1"/>
    <property type="molecule type" value="Genomic_DNA"/>
</dbReference>
<keyword evidence="1" id="KW-0472">Membrane</keyword>
<dbReference type="AlphaFoldDB" id="A0A5S9IU22"/>
<reference evidence="2 3" key="1">
    <citation type="submission" date="2019-08" db="EMBL/GenBank/DDBJ databases">
        <title>Complete genome sequence of Candidatus Uab amorphum.</title>
        <authorList>
            <person name="Shiratori T."/>
            <person name="Suzuki S."/>
            <person name="Kakizawa Y."/>
            <person name="Ishida K."/>
        </authorList>
    </citation>
    <scope>NUCLEOTIDE SEQUENCE [LARGE SCALE GENOMIC DNA]</scope>
    <source>
        <strain evidence="2 3">SRT547</strain>
    </source>
</reference>
<name>A0A5S9IU22_UABAM</name>
<organism evidence="2 3">
    <name type="scientific">Uabimicrobium amorphum</name>
    <dbReference type="NCBI Taxonomy" id="2596890"/>
    <lineage>
        <taxon>Bacteria</taxon>
        <taxon>Pseudomonadati</taxon>
        <taxon>Planctomycetota</taxon>
        <taxon>Candidatus Uabimicrobiia</taxon>
        <taxon>Candidatus Uabimicrobiales</taxon>
        <taxon>Candidatus Uabimicrobiaceae</taxon>
        <taxon>Candidatus Uabimicrobium</taxon>
    </lineage>
</organism>
<feature type="transmembrane region" description="Helical" evidence="1">
    <location>
        <begin position="6"/>
        <end position="26"/>
    </location>
</feature>
<gene>
    <name evidence="2" type="ORF">UABAM_06192</name>
</gene>
<evidence type="ECO:0000313" key="2">
    <source>
        <dbReference type="EMBL" id="BBM87777.1"/>
    </source>
</evidence>
<keyword evidence="1" id="KW-0812">Transmembrane</keyword>